<protein>
    <recommendedName>
        <fullName evidence="1">Integrase core domain-containing protein</fullName>
    </recommendedName>
</protein>
<name>A0A165J649_9BASI</name>
<gene>
    <name evidence="2" type="ORF">CALCODRAFT_420857</name>
</gene>
<dbReference type="STRING" id="1353952.A0A165J649"/>
<accession>A0A165J649</accession>
<dbReference type="Pfam" id="PF24764">
    <property type="entry name" value="rva_4"/>
    <property type="match status" value="1"/>
</dbReference>
<proteinExistence type="predicted"/>
<feature type="domain" description="Integrase core" evidence="1">
    <location>
        <begin position="9"/>
        <end position="186"/>
    </location>
</feature>
<evidence type="ECO:0000313" key="2">
    <source>
        <dbReference type="EMBL" id="KZT61423.1"/>
    </source>
</evidence>
<feature type="non-terminal residue" evidence="2">
    <location>
        <position position="1"/>
    </location>
</feature>
<evidence type="ECO:0000259" key="1">
    <source>
        <dbReference type="Pfam" id="PF24764"/>
    </source>
</evidence>
<sequence length="239" mass="28194">LKRKQFWSPGPFAILAVDQHDKWKRFGLFLHLGMDPFSGYITWCKVWSSNKNPILICSYFVEMIRRFRAIPLLTQSDPGTENYGISNAQCYLRWLLDPACINKSQHRWMRGHSNVKPEIKWGQLRREFTASYEDLFQYGVTQGWYDINILLDKYVFRWLAVPFIQAELDHYVHMHNTTRPRADKNKLLPNGVPEHILEHPQRFGARDYRVLVGQNDIDLIEQLYATPSHSVFQLVPAIF</sequence>
<dbReference type="InParanoid" id="A0A165J649"/>
<dbReference type="PANTHER" id="PTHR46177:SF1">
    <property type="entry name" value="INTEGRASE CATALYTIC DOMAIN-CONTAINING PROTEIN"/>
    <property type="match status" value="1"/>
</dbReference>
<dbReference type="PANTHER" id="PTHR46177">
    <property type="entry name" value="INTEGRASE CATALYTIC DOMAIN-CONTAINING PROTEIN"/>
    <property type="match status" value="1"/>
</dbReference>
<reference evidence="2 3" key="1">
    <citation type="journal article" date="2016" name="Mol. Biol. Evol.">
        <title>Comparative Genomics of Early-Diverging Mushroom-Forming Fungi Provides Insights into the Origins of Lignocellulose Decay Capabilities.</title>
        <authorList>
            <person name="Nagy L.G."/>
            <person name="Riley R."/>
            <person name="Tritt A."/>
            <person name="Adam C."/>
            <person name="Daum C."/>
            <person name="Floudas D."/>
            <person name="Sun H."/>
            <person name="Yadav J.S."/>
            <person name="Pangilinan J."/>
            <person name="Larsson K.H."/>
            <person name="Matsuura K."/>
            <person name="Barry K."/>
            <person name="Labutti K."/>
            <person name="Kuo R."/>
            <person name="Ohm R.A."/>
            <person name="Bhattacharya S.S."/>
            <person name="Shirouzu T."/>
            <person name="Yoshinaga Y."/>
            <person name="Martin F.M."/>
            <person name="Grigoriev I.V."/>
            <person name="Hibbett D.S."/>
        </authorList>
    </citation>
    <scope>NUCLEOTIDE SEQUENCE [LARGE SCALE GENOMIC DNA]</scope>
    <source>
        <strain evidence="2 3">HHB12733</strain>
    </source>
</reference>
<evidence type="ECO:0000313" key="3">
    <source>
        <dbReference type="Proteomes" id="UP000076842"/>
    </source>
</evidence>
<keyword evidence="3" id="KW-1185">Reference proteome</keyword>
<dbReference type="EMBL" id="KV423923">
    <property type="protein sequence ID" value="KZT61423.1"/>
    <property type="molecule type" value="Genomic_DNA"/>
</dbReference>
<dbReference type="Proteomes" id="UP000076842">
    <property type="component" value="Unassembled WGS sequence"/>
</dbReference>
<feature type="non-terminal residue" evidence="2">
    <location>
        <position position="239"/>
    </location>
</feature>
<dbReference type="AlphaFoldDB" id="A0A165J649"/>
<dbReference type="InterPro" id="IPR058913">
    <property type="entry name" value="Integrase_dom_put"/>
</dbReference>
<organism evidence="2 3">
    <name type="scientific">Calocera cornea HHB12733</name>
    <dbReference type="NCBI Taxonomy" id="1353952"/>
    <lineage>
        <taxon>Eukaryota</taxon>
        <taxon>Fungi</taxon>
        <taxon>Dikarya</taxon>
        <taxon>Basidiomycota</taxon>
        <taxon>Agaricomycotina</taxon>
        <taxon>Dacrymycetes</taxon>
        <taxon>Dacrymycetales</taxon>
        <taxon>Dacrymycetaceae</taxon>
        <taxon>Calocera</taxon>
    </lineage>
</organism>
<dbReference type="OrthoDB" id="5946233at2759"/>